<evidence type="ECO:0000313" key="2">
    <source>
        <dbReference type="Proteomes" id="UP000789901"/>
    </source>
</evidence>
<dbReference type="EMBL" id="CAJVQB010024593">
    <property type="protein sequence ID" value="CAG8804487.1"/>
    <property type="molecule type" value="Genomic_DNA"/>
</dbReference>
<evidence type="ECO:0000313" key="1">
    <source>
        <dbReference type="EMBL" id="CAG8804487.1"/>
    </source>
</evidence>
<comment type="caution">
    <text evidence="1">The sequence shown here is derived from an EMBL/GenBank/DDBJ whole genome shotgun (WGS) entry which is preliminary data.</text>
</comment>
<proteinExistence type="predicted"/>
<organism evidence="1 2">
    <name type="scientific">Gigaspora margarita</name>
    <dbReference type="NCBI Taxonomy" id="4874"/>
    <lineage>
        <taxon>Eukaryota</taxon>
        <taxon>Fungi</taxon>
        <taxon>Fungi incertae sedis</taxon>
        <taxon>Mucoromycota</taxon>
        <taxon>Glomeromycotina</taxon>
        <taxon>Glomeromycetes</taxon>
        <taxon>Diversisporales</taxon>
        <taxon>Gigasporaceae</taxon>
        <taxon>Gigaspora</taxon>
    </lineage>
</organism>
<dbReference type="Proteomes" id="UP000789901">
    <property type="component" value="Unassembled WGS sequence"/>
</dbReference>
<feature type="non-terminal residue" evidence="1">
    <location>
        <position position="49"/>
    </location>
</feature>
<sequence length="49" mass="5808">MISFNKIKSILIETHNESMLELSERLEKIDKDLKLVLLYAIPIKEKEHL</sequence>
<name>A0ABN7VYU3_GIGMA</name>
<keyword evidence="2" id="KW-1185">Reference proteome</keyword>
<accession>A0ABN7VYU3</accession>
<gene>
    <name evidence="1" type="ORF">GMARGA_LOCUS23870</name>
</gene>
<protein>
    <submittedName>
        <fullName evidence="1">44569_t:CDS:1</fullName>
    </submittedName>
</protein>
<reference evidence="1 2" key="1">
    <citation type="submission" date="2021-06" db="EMBL/GenBank/DDBJ databases">
        <authorList>
            <person name="Kallberg Y."/>
            <person name="Tangrot J."/>
            <person name="Rosling A."/>
        </authorList>
    </citation>
    <scope>NUCLEOTIDE SEQUENCE [LARGE SCALE GENOMIC DNA]</scope>
    <source>
        <strain evidence="1 2">120-4 pot B 10/14</strain>
    </source>
</reference>